<name>A0A0D7BWR8_9AGAR</name>
<keyword evidence="6" id="KW-1185">Reference proteome</keyword>
<evidence type="ECO:0000313" key="6">
    <source>
        <dbReference type="Proteomes" id="UP000054007"/>
    </source>
</evidence>
<dbReference type="InterPro" id="IPR021133">
    <property type="entry name" value="HEAT_type_2"/>
</dbReference>
<dbReference type="STRING" id="1314674.A0A0D7BWR8"/>
<proteinExistence type="predicted"/>
<dbReference type="OrthoDB" id="5148094at2759"/>
<dbReference type="PANTHER" id="PTHR23346:SF7">
    <property type="entry name" value="STALLED RIBOSOME SENSOR GCN1"/>
    <property type="match status" value="1"/>
</dbReference>
<feature type="compositionally biased region" description="Basic and acidic residues" evidence="3">
    <location>
        <begin position="1105"/>
        <end position="1117"/>
    </location>
</feature>
<dbReference type="InterPro" id="IPR056809">
    <property type="entry name" value="HEAT_GCN1_fung"/>
</dbReference>
<dbReference type="Pfam" id="PF12074">
    <property type="entry name" value="Gcn1_N"/>
    <property type="match status" value="1"/>
</dbReference>
<dbReference type="SUPFAM" id="SSF48371">
    <property type="entry name" value="ARM repeat"/>
    <property type="match status" value="3"/>
</dbReference>
<feature type="repeat" description="HEAT" evidence="2">
    <location>
        <begin position="1469"/>
        <end position="1507"/>
    </location>
</feature>
<dbReference type="Pfam" id="PF24916">
    <property type="entry name" value="HEAT_GCN1_fung"/>
    <property type="match status" value="1"/>
</dbReference>
<dbReference type="InterPro" id="IPR034085">
    <property type="entry name" value="TOG"/>
</dbReference>
<evidence type="ECO:0000256" key="2">
    <source>
        <dbReference type="PROSITE-ProRule" id="PRU00103"/>
    </source>
</evidence>
<dbReference type="InterPro" id="IPR011989">
    <property type="entry name" value="ARM-like"/>
</dbReference>
<dbReference type="PANTHER" id="PTHR23346">
    <property type="entry name" value="TRANSLATIONAL ACTIVATOR GCN1-RELATED"/>
    <property type="match status" value="1"/>
</dbReference>
<dbReference type="EMBL" id="KN880432">
    <property type="protein sequence ID" value="KIY74096.1"/>
    <property type="molecule type" value="Genomic_DNA"/>
</dbReference>
<dbReference type="InterPro" id="IPR016024">
    <property type="entry name" value="ARM-type_fold"/>
</dbReference>
<dbReference type="InterPro" id="IPR057546">
    <property type="entry name" value="HEAT_GCN1"/>
</dbReference>
<dbReference type="Gene3D" id="1.25.10.10">
    <property type="entry name" value="Leucine-rich Repeat Variant"/>
    <property type="match status" value="4"/>
</dbReference>
<dbReference type="GO" id="GO:0019887">
    <property type="term" value="F:protein kinase regulator activity"/>
    <property type="evidence" value="ECO:0007669"/>
    <property type="project" value="TreeGrafter"/>
</dbReference>
<evidence type="ECO:0000256" key="1">
    <source>
        <dbReference type="ARBA" id="ARBA00022737"/>
    </source>
</evidence>
<dbReference type="SMART" id="SM01349">
    <property type="entry name" value="TOG"/>
    <property type="match status" value="1"/>
</dbReference>
<accession>A0A0D7BWR8</accession>
<sequence length="2361" mass="253688">MCSRWRDACGLENGWHSLGKNSFQQTMDVFALLVKVSGTDAENVGSALLKQSGDDLRENVARWLAHEVTRIVGRSSAPTDRYALLGWCCTYYASTNDARMFAGIGKLMDATGREGFRRVKKLLRATKAEAGAIFSSGSIFLISAWLQSNQLPEEKKSDVINAYTALLSRTVDERTLDGLDAVTKALSVADIWPAAEKAVNKTPQTALPILSRFFRHHPDPKAVKTAISAARSANEAVRASAVALYSSLSQETLALTSPELTSALKTATADHRLALLAMAARLPPTKGIAVAALGKGDVPVFLAPHIVFALENGEAKEVIKPMEDGLKSPKFRRSYYNLVGEVLWTYTGKDVKTLEMEMEKVLKGGGFEGCVAAAVLLRRLAEPKKNALLVKPLLLREHNKLVAQEEEQWLLRGIAEFVKVFRKDVLATDVLRHQVGNALVSVGVRKGDRRPALEAITACRFPAIVREALTRWTIKEGEESSLAKVLIAAFSDSSEEPKTDKKRERDEDEVINALVLAHRLGGQTTWIDLCRHAKVDPAGVVDKRGTIAVEMICASEDAEASRAAASTLAFVNPAVGVPLLLNQAKADFVPGAKITDEELGIWATEPGKLYGDIAANPRPVKAKGKDAELERWEAEVRKNKTQAAVLEKQLSAEAIVRAKVVAVQKQMQRGLRLVQSIILASTTGLDVLGGAGEGINVSSIAELLLDVASHRLVGQMAADIYCELSRVCESRLGAFAHLVAIATLRSFKGDGIVADQWRQEEVGDLVTRCLFRLHFLAEKRPFDPATFSFIFPFLKYVLLKVPQTTNEDEEKAENEAGELAMHILRFHCPSFADTAYPRLETLSMLLAEGSESPQLTPLKTKDVIIDLAAAIAGNVTRAEVDVLFNGSLQGDATGRGSCLRGLQFFDLTDIDFVPSLWIACHDTNEQNASIALQVWEDNGMDVAEVLDDSMVEYLSHRTAYVRTASAAAIADGWPTQSTVDRLMSFYEEKAKGLAPEYDDYGMVIVESLGRTDPWEARVAVARALELLAEDVYDAEHVSDDALSKLFRFLIQSGALGDKSGGVRRGMLDASVKVLEVCGAEAGVKLLKVFEEYLGVADVDAPRKEAAAKKANDRHGDSEGQATEEAERADHTKEAVVVLLGRVATYLPSNDPRIPGVVSRLTDALKTPSEAVQIAVAGCLAGIVGGMKGSSSLTELVDSLFTQLTEAPKYAERRGAAYGIAGIIKGVGIGGMRTYRVISRIQNANGTWQAKEGAMFLVETLATILGRLFEPYTAPFVLPLLLQGFGDASNDVRDAAGDAAKAVMAELSPYGIKLIFPGLLEGLEEKAWRTKKGSAELLGMMAYSRSVQLEVVIPQLTGVLGDSHAQVRSAANKSLKMFGDVIGNPEVKKLVPVLLKALADPGKTAGALKGVLNTTFVHYIDRSSLAIMIPIIERGLRDRGSEGKRRAVRIVGNLAGLTDSGDFVPYLKFLMPLVRVVLVDPVPEARATAAKALGTLVERLGESTFPELISDLMRVLRGDDGVAGGVDRQGAAQGLSEVLAGLGMERLEGLLPDILINVRAPKAGVREGFMSLLVFLPATFGSRFSVHLPKIVSPILAGMRDVEETVREAAMRAGRMMVNSYANKAVELLLPELENGLFDGGWKIRQASITLIGELLFKISGISSKDPDALEEDSADANTSNTLTDALGVKRKARLLAELYMVRQDGVAAVRHSAVGIWKAIVSNTPKTVREILPELVIIIIGLRGGDDEELEDTASRTVAELVRKFGERIIGEIMNVLKQTMESGTAKERQGVCLVLSDVMENATDSQREPHEDEIIGLVRNALVDDDGGVRAAAAKVGTKGADDALVTALEKESSEAVRALQEIIGVRPAAVFPMVLPTLTKRPLSVFNARALSVLVPVADVAFGRRVNVVLNALVEAHEAVRSGSGPEGMEDILPEAIEQSMATLSEADGVNTTMMLILQWAKSDSAARRQSAYEFFAVFCQSANEDAQDEASLFRIDWMRQLVGALEDPGKGVAAAAALSMTSFFKSIDKDEWDPLSVPLRRGLEGLGEVASTTLSVDGGKGGCLGAMVQVLIAGLTGGSYEQKESAAASIGELVRLCAGDGTPAAPIKPHVVPLTGPLIRVAGTPLPPAVKAAIMQTLGGMVDKISALVKPFFPQLQRTFVKGVSDSGGPTVRSRAAKSLGILMRHVPRIDPVITELVTLVENDGGQYAVDAITEVVENAPTTVGDASKEKIINVVSDIFRSPGSDEGLAQSVANLIAVMASVWSADLLSPIVDSFLAYGTPASLISSRTILACLDPDVSLEPAKLFYALGGDVFRSVAQKTLESATSDRPVIARPAREAREILKSLAQSSPELDGLF</sequence>
<feature type="domain" description="TOG" evidence="4">
    <location>
        <begin position="1181"/>
        <end position="1410"/>
    </location>
</feature>
<dbReference type="Pfam" id="PF23271">
    <property type="entry name" value="HEAT_GCN1"/>
    <property type="match status" value="1"/>
</dbReference>
<keyword evidence="1" id="KW-0677">Repeat</keyword>
<dbReference type="PROSITE" id="PS50077">
    <property type="entry name" value="HEAT_REPEAT"/>
    <property type="match status" value="2"/>
</dbReference>
<dbReference type="Pfam" id="PF24987">
    <property type="entry name" value="HEAT_EF3_N"/>
    <property type="match status" value="1"/>
</dbReference>
<evidence type="ECO:0000313" key="5">
    <source>
        <dbReference type="EMBL" id="KIY74096.1"/>
    </source>
</evidence>
<feature type="repeat" description="HEAT" evidence="2">
    <location>
        <begin position="1351"/>
        <end position="1389"/>
    </location>
</feature>
<feature type="region of interest" description="Disordered" evidence="3">
    <location>
        <begin position="1105"/>
        <end position="1129"/>
    </location>
</feature>
<dbReference type="InterPro" id="IPR022716">
    <property type="entry name" value="Gcn1_N"/>
</dbReference>
<organism evidence="5 6">
    <name type="scientific">Cylindrobasidium torrendii FP15055 ss-10</name>
    <dbReference type="NCBI Taxonomy" id="1314674"/>
    <lineage>
        <taxon>Eukaryota</taxon>
        <taxon>Fungi</taxon>
        <taxon>Dikarya</taxon>
        <taxon>Basidiomycota</taxon>
        <taxon>Agaricomycotina</taxon>
        <taxon>Agaricomycetes</taxon>
        <taxon>Agaricomycetidae</taxon>
        <taxon>Agaricales</taxon>
        <taxon>Marasmiineae</taxon>
        <taxon>Physalacriaceae</taxon>
        <taxon>Cylindrobasidium</taxon>
    </lineage>
</organism>
<protein>
    <submittedName>
        <fullName evidence="5">ARM repeat-containing protein</fullName>
    </submittedName>
</protein>
<gene>
    <name evidence="5" type="ORF">CYLTODRAFT_364422</name>
</gene>
<reference evidence="5 6" key="1">
    <citation type="journal article" date="2015" name="Fungal Genet. Biol.">
        <title>Evolution of novel wood decay mechanisms in Agaricales revealed by the genome sequences of Fistulina hepatica and Cylindrobasidium torrendii.</title>
        <authorList>
            <person name="Floudas D."/>
            <person name="Held B.W."/>
            <person name="Riley R."/>
            <person name="Nagy L.G."/>
            <person name="Koehler G."/>
            <person name="Ransdell A.S."/>
            <person name="Younus H."/>
            <person name="Chow J."/>
            <person name="Chiniquy J."/>
            <person name="Lipzen A."/>
            <person name="Tritt A."/>
            <person name="Sun H."/>
            <person name="Haridas S."/>
            <person name="LaButti K."/>
            <person name="Ohm R.A."/>
            <person name="Kues U."/>
            <person name="Blanchette R.A."/>
            <person name="Grigoriev I.V."/>
            <person name="Minto R.E."/>
            <person name="Hibbett D.S."/>
        </authorList>
    </citation>
    <scope>NUCLEOTIDE SEQUENCE [LARGE SCALE GENOMIC DNA]</scope>
    <source>
        <strain evidence="5 6">FP15055 ss-10</strain>
    </source>
</reference>
<dbReference type="Pfam" id="PF24984">
    <property type="entry name" value="HEAT_EF3_GNC1"/>
    <property type="match status" value="1"/>
</dbReference>
<dbReference type="GO" id="GO:0034198">
    <property type="term" value="P:cellular response to amino acid starvation"/>
    <property type="evidence" value="ECO:0007669"/>
    <property type="project" value="TreeGrafter"/>
</dbReference>
<evidence type="ECO:0000256" key="3">
    <source>
        <dbReference type="SAM" id="MobiDB-lite"/>
    </source>
</evidence>
<dbReference type="GO" id="GO:0006417">
    <property type="term" value="P:regulation of translation"/>
    <property type="evidence" value="ECO:0007669"/>
    <property type="project" value="TreeGrafter"/>
</dbReference>
<evidence type="ECO:0000259" key="4">
    <source>
        <dbReference type="SMART" id="SM01349"/>
    </source>
</evidence>
<dbReference type="GO" id="GO:0005829">
    <property type="term" value="C:cytosol"/>
    <property type="evidence" value="ECO:0007669"/>
    <property type="project" value="TreeGrafter"/>
</dbReference>
<dbReference type="Proteomes" id="UP000054007">
    <property type="component" value="Unassembled WGS sequence"/>
</dbReference>